<evidence type="ECO:0008006" key="3">
    <source>
        <dbReference type="Google" id="ProtNLM"/>
    </source>
</evidence>
<dbReference type="OrthoDB" id="448450at2759"/>
<dbReference type="AlphaFoldDB" id="A0A8K0J862"/>
<protein>
    <recommendedName>
        <fullName evidence="3">Enoyl-CoA hydratase</fullName>
    </recommendedName>
</protein>
<evidence type="ECO:0000313" key="1">
    <source>
        <dbReference type="EMBL" id="KAG5925406.1"/>
    </source>
</evidence>
<comment type="caution">
    <text evidence="1">The sequence shown here is derived from an EMBL/GenBank/DDBJ whole genome shotgun (WGS) entry which is preliminary data.</text>
</comment>
<proteinExistence type="predicted"/>
<dbReference type="SUPFAM" id="SSF52096">
    <property type="entry name" value="ClpP/crotonase"/>
    <property type="match status" value="1"/>
</dbReference>
<accession>A0A8K0J862</accession>
<keyword evidence="2" id="KW-1185">Reference proteome</keyword>
<organism evidence="1 2">
    <name type="scientific">Claviceps africana</name>
    <dbReference type="NCBI Taxonomy" id="83212"/>
    <lineage>
        <taxon>Eukaryota</taxon>
        <taxon>Fungi</taxon>
        <taxon>Dikarya</taxon>
        <taxon>Ascomycota</taxon>
        <taxon>Pezizomycotina</taxon>
        <taxon>Sordariomycetes</taxon>
        <taxon>Hypocreomycetidae</taxon>
        <taxon>Hypocreales</taxon>
        <taxon>Clavicipitaceae</taxon>
        <taxon>Claviceps</taxon>
    </lineage>
</organism>
<gene>
    <name evidence="1" type="ORF">E4U42_004330</name>
</gene>
<evidence type="ECO:0000313" key="2">
    <source>
        <dbReference type="Proteomes" id="UP000811619"/>
    </source>
</evidence>
<dbReference type="InterPro" id="IPR029045">
    <property type="entry name" value="ClpP/crotonase-like_dom_sf"/>
</dbReference>
<dbReference type="EMBL" id="SRPY01000378">
    <property type="protein sequence ID" value="KAG5925406.1"/>
    <property type="molecule type" value="Genomic_DNA"/>
</dbReference>
<reference evidence="1" key="1">
    <citation type="journal article" date="2020" name="bioRxiv">
        <title>Whole genome comparisons of ergot fungi reveals the divergence and evolution of species within the genus Claviceps are the result of varying mechanisms driving genome evolution and host range expansion.</title>
        <authorList>
            <person name="Wyka S.A."/>
            <person name="Mondo S.J."/>
            <person name="Liu M."/>
            <person name="Dettman J."/>
            <person name="Nalam V."/>
            <person name="Broders K.D."/>
        </authorList>
    </citation>
    <scope>NUCLEOTIDE SEQUENCE</scope>
    <source>
        <strain evidence="1">CCC 489</strain>
    </source>
</reference>
<dbReference type="Proteomes" id="UP000811619">
    <property type="component" value="Unassembled WGS sequence"/>
</dbReference>
<dbReference type="Gene3D" id="3.90.226.10">
    <property type="entry name" value="2-enoyl-CoA Hydratase, Chain A, domain 1"/>
    <property type="match status" value="1"/>
</dbReference>
<name>A0A8K0J862_9HYPO</name>
<sequence>MTATKPADHIRVEHRGRVAILTIDNERKLGALDHDGYRALATAMDEIAQHDEVVTTVVTGRGRFFSA</sequence>